<feature type="region of interest" description="Disordered" evidence="1">
    <location>
        <begin position="98"/>
        <end position="140"/>
    </location>
</feature>
<reference evidence="3" key="1">
    <citation type="submission" date="2023-06" db="EMBL/GenBank/DDBJ databases">
        <title>Genomic analysis of the entomopathogenic nematode Steinernema hermaphroditum.</title>
        <authorList>
            <person name="Schwarz E.M."/>
            <person name="Heppert J.K."/>
            <person name="Baniya A."/>
            <person name="Schwartz H.T."/>
            <person name="Tan C.-H."/>
            <person name="Antoshechkin I."/>
            <person name="Sternberg P.W."/>
            <person name="Goodrich-Blair H."/>
            <person name="Dillman A.R."/>
        </authorList>
    </citation>
    <scope>NUCLEOTIDE SEQUENCE</scope>
    <source>
        <strain evidence="3">PS9179</strain>
        <tissue evidence="3">Whole animal</tissue>
    </source>
</reference>
<feature type="chain" id="PRO_5041354815" evidence="2">
    <location>
        <begin position="19"/>
        <end position="140"/>
    </location>
</feature>
<dbReference type="EMBL" id="JAUCMV010000001">
    <property type="protein sequence ID" value="KAK0428732.1"/>
    <property type="molecule type" value="Genomic_DNA"/>
</dbReference>
<dbReference type="AlphaFoldDB" id="A0AA39MC23"/>
<gene>
    <name evidence="3" type="ORF">QR680_010977</name>
</gene>
<name>A0AA39MC23_9BILA</name>
<dbReference type="Proteomes" id="UP001175271">
    <property type="component" value="Unassembled WGS sequence"/>
</dbReference>
<keyword evidence="4" id="KW-1185">Reference proteome</keyword>
<organism evidence="3 4">
    <name type="scientific">Steinernema hermaphroditum</name>
    <dbReference type="NCBI Taxonomy" id="289476"/>
    <lineage>
        <taxon>Eukaryota</taxon>
        <taxon>Metazoa</taxon>
        <taxon>Ecdysozoa</taxon>
        <taxon>Nematoda</taxon>
        <taxon>Chromadorea</taxon>
        <taxon>Rhabditida</taxon>
        <taxon>Tylenchina</taxon>
        <taxon>Panagrolaimomorpha</taxon>
        <taxon>Strongyloidoidea</taxon>
        <taxon>Steinernematidae</taxon>
        <taxon>Steinernema</taxon>
    </lineage>
</organism>
<comment type="caution">
    <text evidence="3">The sequence shown here is derived from an EMBL/GenBank/DDBJ whole genome shotgun (WGS) entry which is preliminary data.</text>
</comment>
<keyword evidence="2" id="KW-0732">Signal</keyword>
<accession>A0AA39MC23</accession>
<proteinExistence type="predicted"/>
<evidence type="ECO:0000313" key="3">
    <source>
        <dbReference type="EMBL" id="KAK0428732.1"/>
    </source>
</evidence>
<evidence type="ECO:0000313" key="4">
    <source>
        <dbReference type="Proteomes" id="UP001175271"/>
    </source>
</evidence>
<sequence>MRRSIALLLCALVALSTAETTTDEAPDRESETWKVGRLDALTRDMERAIGTAWDNIVGLKVVDDLRVIRAVEALYELSLLFRLNAVDMGGFTTRVYGNWHPLPLGTRGPSPKRNNKPTPQPVHPQPSGTQAPGESIYVRA</sequence>
<feature type="signal peptide" evidence="2">
    <location>
        <begin position="1"/>
        <end position="18"/>
    </location>
</feature>
<evidence type="ECO:0000256" key="1">
    <source>
        <dbReference type="SAM" id="MobiDB-lite"/>
    </source>
</evidence>
<evidence type="ECO:0000256" key="2">
    <source>
        <dbReference type="SAM" id="SignalP"/>
    </source>
</evidence>
<protein>
    <submittedName>
        <fullName evidence="3">Uncharacterized protein</fullName>
    </submittedName>
</protein>